<accession>A0A4W3K3D9</accession>
<dbReference type="AlphaFoldDB" id="A0A4W3K3D9"/>
<feature type="region of interest" description="Disordered" evidence="1">
    <location>
        <begin position="173"/>
        <end position="193"/>
    </location>
</feature>
<evidence type="ECO:0000313" key="3">
    <source>
        <dbReference type="Proteomes" id="UP000314986"/>
    </source>
</evidence>
<reference evidence="2" key="5">
    <citation type="submission" date="2025-09" db="UniProtKB">
        <authorList>
            <consortium name="Ensembl"/>
        </authorList>
    </citation>
    <scope>IDENTIFICATION</scope>
</reference>
<dbReference type="Ensembl" id="ENSCMIT00000046752.1">
    <property type="protein sequence ID" value="ENSCMIP00000046096.1"/>
    <property type="gene ID" value="ENSCMIG00000018984.1"/>
</dbReference>
<feature type="region of interest" description="Disordered" evidence="1">
    <location>
        <begin position="18"/>
        <end position="45"/>
    </location>
</feature>
<name>A0A4W3K3D9_CALMI</name>
<protein>
    <submittedName>
        <fullName evidence="2">Uncharacterized protein</fullName>
    </submittedName>
</protein>
<feature type="compositionally biased region" description="Basic and acidic residues" evidence="1">
    <location>
        <begin position="18"/>
        <end position="27"/>
    </location>
</feature>
<evidence type="ECO:0000256" key="1">
    <source>
        <dbReference type="SAM" id="MobiDB-lite"/>
    </source>
</evidence>
<organism evidence="2 3">
    <name type="scientific">Callorhinchus milii</name>
    <name type="common">Ghost shark</name>
    <dbReference type="NCBI Taxonomy" id="7868"/>
    <lineage>
        <taxon>Eukaryota</taxon>
        <taxon>Metazoa</taxon>
        <taxon>Chordata</taxon>
        <taxon>Craniata</taxon>
        <taxon>Vertebrata</taxon>
        <taxon>Chondrichthyes</taxon>
        <taxon>Holocephali</taxon>
        <taxon>Chimaeriformes</taxon>
        <taxon>Callorhinchidae</taxon>
        <taxon>Callorhinchus</taxon>
    </lineage>
</organism>
<feature type="compositionally biased region" description="Polar residues" evidence="1">
    <location>
        <begin position="33"/>
        <end position="43"/>
    </location>
</feature>
<dbReference type="STRING" id="7868.ENSCMIP00000046096"/>
<reference evidence="2" key="4">
    <citation type="submission" date="2025-08" db="UniProtKB">
        <authorList>
            <consortium name="Ensembl"/>
        </authorList>
    </citation>
    <scope>IDENTIFICATION</scope>
</reference>
<keyword evidence="3" id="KW-1185">Reference proteome</keyword>
<proteinExistence type="predicted"/>
<dbReference type="Proteomes" id="UP000314986">
    <property type="component" value="Unassembled WGS sequence"/>
</dbReference>
<reference evidence="3" key="2">
    <citation type="journal article" date="2007" name="PLoS Biol.">
        <title>Survey sequencing and comparative analysis of the elephant shark (Callorhinchus milii) genome.</title>
        <authorList>
            <person name="Venkatesh B."/>
            <person name="Kirkness E.F."/>
            <person name="Loh Y.H."/>
            <person name="Halpern A.L."/>
            <person name="Lee A.P."/>
            <person name="Johnson J."/>
            <person name="Dandona N."/>
            <person name="Viswanathan L.D."/>
            <person name="Tay A."/>
            <person name="Venter J.C."/>
            <person name="Strausberg R.L."/>
            <person name="Brenner S."/>
        </authorList>
    </citation>
    <scope>NUCLEOTIDE SEQUENCE [LARGE SCALE GENOMIC DNA]</scope>
</reference>
<reference evidence="3" key="1">
    <citation type="journal article" date="2006" name="Science">
        <title>Ancient noncoding elements conserved in the human genome.</title>
        <authorList>
            <person name="Venkatesh B."/>
            <person name="Kirkness E.F."/>
            <person name="Loh Y.H."/>
            <person name="Halpern A.L."/>
            <person name="Lee A.P."/>
            <person name="Johnson J."/>
            <person name="Dandona N."/>
            <person name="Viswanathan L.D."/>
            <person name="Tay A."/>
            <person name="Venter J.C."/>
            <person name="Strausberg R.L."/>
            <person name="Brenner S."/>
        </authorList>
    </citation>
    <scope>NUCLEOTIDE SEQUENCE [LARGE SCALE GENOMIC DNA]</scope>
</reference>
<reference evidence="3" key="3">
    <citation type="journal article" date="2014" name="Nature">
        <title>Elephant shark genome provides unique insights into gnathostome evolution.</title>
        <authorList>
            <consortium name="International Elephant Shark Genome Sequencing Consortium"/>
            <person name="Venkatesh B."/>
            <person name="Lee A.P."/>
            <person name="Ravi V."/>
            <person name="Maurya A.K."/>
            <person name="Lian M.M."/>
            <person name="Swann J.B."/>
            <person name="Ohta Y."/>
            <person name="Flajnik M.F."/>
            <person name="Sutoh Y."/>
            <person name="Kasahara M."/>
            <person name="Hoon S."/>
            <person name="Gangu V."/>
            <person name="Roy S.W."/>
            <person name="Irimia M."/>
            <person name="Korzh V."/>
            <person name="Kondrychyn I."/>
            <person name="Lim Z.W."/>
            <person name="Tay B.H."/>
            <person name="Tohari S."/>
            <person name="Kong K.W."/>
            <person name="Ho S."/>
            <person name="Lorente-Galdos B."/>
            <person name="Quilez J."/>
            <person name="Marques-Bonet T."/>
            <person name="Raney B.J."/>
            <person name="Ingham P.W."/>
            <person name="Tay A."/>
            <person name="Hillier L.W."/>
            <person name="Minx P."/>
            <person name="Boehm T."/>
            <person name="Wilson R.K."/>
            <person name="Brenner S."/>
            <person name="Warren W.C."/>
        </authorList>
    </citation>
    <scope>NUCLEOTIDE SEQUENCE [LARGE SCALE GENOMIC DNA]</scope>
</reference>
<sequence>MGQCVTKCKYPLPLGSKTGDKESDIKSHGKKSASPSEEINTMSGGILANGTKKTDLVQRCTRRCYIREGMELFCNDLSVDRTDFIELILAKKFQVSLLVLFKQFLFFCKTIHVSRVFTVNMHQPCEKQSRKNCDKLCFIELLFILNGGCSFGLDFTQLPTPWSLHTRRRQVRAGSGAGPGMGLCQVRDGPGLG</sequence>
<dbReference type="InParanoid" id="A0A4W3K3D9"/>
<evidence type="ECO:0000313" key="2">
    <source>
        <dbReference type="Ensembl" id="ENSCMIP00000046096.1"/>
    </source>
</evidence>